<protein>
    <submittedName>
        <fullName evidence="4">Uncharacterized protein DUF4124</fullName>
    </submittedName>
</protein>
<keyword evidence="5" id="KW-1185">Reference proteome</keyword>
<dbReference type="RefSeq" id="WP_123639508.1">
    <property type="nucleotide sequence ID" value="NZ_RJUK01000004.1"/>
</dbReference>
<feature type="signal peptide" evidence="2">
    <location>
        <begin position="1"/>
        <end position="22"/>
    </location>
</feature>
<comment type="caution">
    <text evidence="4">The sequence shown here is derived from an EMBL/GenBank/DDBJ whole genome shotgun (WGS) entry which is preliminary data.</text>
</comment>
<sequence>MKHPLLAVLAITLCATPLTGLADQVYRWVDDEGVTHFTSHPPKGRPSETLRTQTGHSEPVDYSSQYPRPEPEQPEPQSAASNAGQPSQQELDEACQRARQNLETLERGGRIAVETEDGSRRYLGEEELSERAEIARQIMDRAC</sequence>
<reference evidence="4 5" key="1">
    <citation type="submission" date="2018-11" db="EMBL/GenBank/DDBJ databases">
        <title>Genomic Encyclopedia of Type Strains, Phase IV (KMG-IV): sequencing the most valuable type-strain genomes for metagenomic binning, comparative biology and taxonomic classification.</title>
        <authorList>
            <person name="Goeker M."/>
        </authorList>
    </citation>
    <scope>NUCLEOTIDE SEQUENCE [LARGE SCALE GENOMIC DNA]</scope>
    <source>
        <strain evidence="4 5">DSM 16974</strain>
    </source>
</reference>
<feature type="region of interest" description="Disordered" evidence="1">
    <location>
        <begin position="36"/>
        <end position="96"/>
    </location>
</feature>
<evidence type="ECO:0000259" key="3">
    <source>
        <dbReference type="Pfam" id="PF13511"/>
    </source>
</evidence>
<evidence type="ECO:0000256" key="2">
    <source>
        <dbReference type="SAM" id="SignalP"/>
    </source>
</evidence>
<evidence type="ECO:0000313" key="5">
    <source>
        <dbReference type="Proteomes" id="UP000273643"/>
    </source>
</evidence>
<proteinExistence type="predicted"/>
<evidence type="ECO:0000256" key="1">
    <source>
        <dbReference type="SAM" id="MobiDB-lite"/>
    </source>
</evidence>
<name>A0A3N1NR69_9GAMM</name>
<dbReference type="Proteomes" id="UP000273643">
    <property type="component" value="Unassembled WGS sequence"/>
</dbReference>
<dbReference type="Pfam" id="PF13511">
    <property type="entry name" value="DUF4124"/>
    <property type="match status" value="1"/>
</dbReference>
<accession>A0A3N1NR69</accession>
<dbReference type="OrthoDB" id="7068596at2"/>
<keyword evidence="2" id="KW-0732">Signal</keyword>
<gene>
    <name evidence="4" type="ORF">EDC38_3155</name>
</gene>
<feature type="chain" id="PRO_5018043792" evidence="2">
    <location>
        <begin position="23"/>
        <end position="143"/>
    </location>
</feature>
<dbReference type="EMBL" id="RJUK01000004">
    <property type="protein sequence ID" value="ROQ17040.1"/>
    <property type="molecule type" value="Genomic_DNA"/>
</dbReference>
<feature type="domain" description="DUF4124" evidence="3">
    <location>
        <begin position="14"/>
        <end position="59"/>
    </location>
</feature>
<evidence type="ECO:0000313" key="4">
    <source>
        <dbReference type="EMBL" id="ROQ17040.1"/>
    </source>
</evidence>
<feature type="compositionally biased region" description="Polar residues" evidence="1">
    <location>
        <begin position="79"/>
        <end position="89"/>
    </location>
</feature>
<dbReference type="AlphaFoldDB" id="A0A3N1NR69"/>
<dbReference type="InterPro" id="IPR025392">
    <property type="entry name" value="DUF4124"/>
</dbReference>
<organism evidence="4 5">
    <name type="scientific">Marinimicrobium koreense</name>
    <dbReference type="NCBI Taxonomy" id="306545"/>
    <lineage>
        <taxon>Bacteria</taxon>
        <taxon>Pseudomonadati</taxon>
        <taxon>Pseudomonadota</taxon>
        <taxon>Gammaproteobacteria</taxon>
        <taxon>Cellvibrionales</taxon>
        <taxon>Cellvibrionaceae</taxon>
        <taxon>Marinimicrobium</taxon>
    </lineage>
</organism>